<dbReference type="SUPFAM" id="SSF50249">
    <property type="entry name" value="Nucleic acid-binding proteins"/>
    <property type="match status" value="1"/>
</dbReference>
<evidence type="ECO:0000256" key="1">
    <source>
        <dbReference type="ARBA" id="ARBA00023125"/>
    </source>
</evidence>
<keyword evidence="1 2" id="KW-0238">DNA-binding</keyword>
<dbReference type="Gene3D" id="2.40.50.140">
    <property type="entry name" value="Nucleic acid-binding proteins"/>
    <property type="match status" value="1"/>
</dbReference>
<sequence length="159" mass="17031">MSNTITITGNLGKDPELKYVGANGLPVCELSIGATPRKLNKTTNEWENRGAPQWYRVTAFENEAEAWTEAFSKGDKITATGTLVVEEYTTKDGRDGYTLTIVNATVGKVPHAQKQPQNAPYGANRGTPAPQHGQASFSAPQGGTVGDPWSAPQGDRPPF</sequence>
<evidence type="ECO:0000313" key="5">
    <source>
        <dbReference type="EMBL" id="QOR47600.1"/>
    </source>
</evidence>
<reference evidence="5 6" key="1">
    <citation type="submission" date="2020-10" db="EMBL/GenBank/DDBJ databases">
        <title>Trueperella pecoris sp. nov. isolated from bovine and porcine specimens.</title>
        <authorList>
            <person name="Schoenecker L."/>
            <person name="Schnydrig P."/>
            <person name="Brodard I."/>
            <person name="Thomann A."/>
            <person name="Hemphill A."/>
            <person name="Rodriguez-Campos S."/>
            <person name="Perreten V."/>
            <person name="Jores J."/>
            <person name="Kittl S."/>
        </authorList>
    </citation>
    <scope>NUCLEOTIDE SEQUENCE [LARGE SCALE GENOMIC DNA]</scope>
    <source>
        <strain evidence="5 6">19OD0592</strain>
    </source>
</reference>
<dbReference type="Proteomes" id="UP000594961">
    <property type="component" value="Chromosome"/>
</dbReference>
<name>A0A7M1R012_9ACTO</name>
<dbReference type="InterPro" id="IPR011344">
    <property type="entry name" value="ssDNA-bd"/>
</dbReference>
<dbReference type="AlphaFoldDB" id="A0A7M1R012"/>
<evidence type="ECO:0000256" key="2">
    <source>
        <dbReference type="PROSITE-ProRule" id="PRU00252"/>
    </source>
</evidence>
<protein>
    <recommendedName>
        <fullName evidence="3">Single-stranded DNA-binding protein</fullName>
    </recommendedName>
</protein>
<evidence type="ECO:0000256" key="3">
    <source>
        <dbReference type="RuleBase" id="RU000524"/>
    </source>
</evidence>
<dbReference type="NCBIfam" id="TIGR00621">
    <property type="entry name" value="ssb"/>
    <property type="match status" value="1"/>
</dbReference>
<dbReference type="InterPro" id="IPR012340">
    <property type="entry name" value="NA-bd_OB-fold"/>
</dbReference>
<feature type="region of interest" description="Disordered" evidence="4">
    <location>
        <begin position="108"/>
        <end position="159"/>
    </location>
</feature>
<dbReference type="RefSeq" id="WP_197552925.1">
    <property type="nucleotide sequence ID" value="NZ_CP063212.1"/>
</dbReference>
<gene>
    <name evidence="5" type="ORF">INS90_10200</name>
</gene>
<dbReference type="EMBL" id="CP063212">
    <property type="protein sequence ID" value="QOR47600.1"/>
    <property type="molecule type" value="Genomic_DNA"/>
</dbReference>
<dbReference type="InterPro" id="IPR000424">
    <property type="entry name" value="Primosome_PriB/ssb"/>
</dbReference>
<dbReference type="PROSITE" id="PS50935">
    <property type="entry name" value="SSB"/>
    <property type="match status" value="1"/>
</dbReference>
<dbReference type="Pfam" id="PF00436">
    <property type="entry name" value="SSB"/>
    <property type="match status" value="1"/>
</dbReference>
<dbReference type="CDD" id="cd04496">
    <property type="entry name" value="SSB_OBF"/>
    <property type="match status" value="1"/>
</dbReference>
<evidence type="ECO:0000256" key="4">
    <source>
        <dbReference type="SAM" id="MobiDB-lite"/>
    </source>
</evidence>
<organism evidence="5 6">
    <name type="scientific">Trueperella pecoris</name>
    <dbReference type="NCBI Taxonomy" id="2733571"/>
    <lineage>
        <taxon>Bacteria</taxon>
        <taxon>Bacillati</taxon>
        <taxon>Actinomycetota</taxon>
        <taxon>Actinomycetes</taxon>
        <taxon>Actinomycetales</taxon>
        <taxon>Actinomycetaceae</taxon>
        <taxon>Trueperella</taxon>
    </lineage>
</organism>
<evidence type="ECO:0000313" key="6">
    <source>
        <dbReference type="Proteomes" id="UP000594961"/>
    </source>
</evidence>
<dbReference type="GO" id="GO:0003697">
    <property type="term" value="F:single-stranded DNA binding"/>
    <property type="evidence" value="ECO:0007669"/>
    <property type="project" value="InterPro"/>
</dbReference>
<proteinExistence type="predicted"/>
<accession>A0A7M1R012</accession>
<dbReference type="GO" id="GO:0006260">
    <property type="term" value="P:DNA replication"/>
    <property type="evidence" value="ECO:0007669"/>
    <property type="project" value="InterPro"/>
</dbReference>